<evidence type="ECO:0000313" key="4">
    <source>
        <dbReference type="Proteomes" id="UP000248724"/>
    </source>
</evidence>
<evidence type="ECO:0000313" key="3">
    <source>
        <dbReference type="EMBL" id="PZR81414.1"/>
    </source>
</evidence>
<name>A0A2W6AD34_9BACT</name>
<dbReference type="GO" id="GO:0004519">
    <property type="term" value="F:endonuclease activity"/>
    <property type="evidence" value="ECO:0007669"/>
    <property type="project" value="UniProtKB-KW"/>
</dbReference>
<dbReference type="EMBL" id="QHBU01000112">
    <property type="protein sequence ID" value="PZR81414.1"/>
    <property type="molecule type" value="Genomic_DNA"/>
</dbReference>
<keyword evidence="3" id="KW-0255">Endonuclease</keyword>
<protein>
    <submittedName>
        <fullName evidence="3">HNH endonuclease</fullName>
    </submittedName>
</protein>
<keyword evidence="3" id="KW-0378">Hydrolase</keyword>
<accession>A0A934JUH2</accession>
<evidence type="ECO:0000259" key="1">
    <source>
        <dbReference type="SMART" id="SM00507"/>
    </source>
</evidence>
<dbReference type="RefSeq" id="WP_337308517.1">
    <property type="nucleotide sequence ID" value="NZ_JAEKNS010000007.1"/>
</dbReference>
<dbReference type="SMART" id="SM00507">
    <property type="entry name" value="HNHc"/>
    <property type="match status" value="1"/>
</dbReference>
<dbReference type="PANTHER" id="PTHR33877:SF2">
    <property type="entry name" value="OS07G0170200 PROTEIN"/>
    <property type="match status" value="1"/>
</dbReference>
<dbReference type="Gene3D" id="1.10.30.50">
    <property type="match status" value="1"/>
</dbReference>
<reference evidence="3 4" key="1">
    <citation type="journal article" date="2017" name="Nature">
        <title>Atmospheric trace gases support primary production in Antarctic desert surface soil.</title>
        <authorList>
            <person name="Ji M."/>
            <person name="Greening C."/>
            <person name="Vanwonterghem I."/>
            <person name="Carere C.R."/>
            <person name="Bay S.K."/>
            <person name="Steen J.A."/>
            <person name="Montgomery K."/>
            <person name="Lines T."/>
            <person name="Beardall J."/>
            <person name="van Dorst J."/>
            <person name="Snape I."/>
            <person name="Stott M.B."/>
            <person name="Hugenholtz P."/>
            <person name="Ferrari B.C."/>
        </authorList>
    </citation>
    <scope>NUCLEOTIDE SEQUENCE [LARGE SCALE GENOMIC DNA]</scope>
    <source>
        <strain evidence="3">RRmetagenome_bin12</strain>
    </source>
</reference>
<dbReference type="PANTHER" id="PTHR33877">
    <property type="entry name" value="SLL1193 PROTEIN"/>
    <property type="match status" value="1"/>
</dbReference>
<dbReference type="InterPro" id="IPR052892">
    <property type="entry name" value="NA-targeting_endonuclease"/>
</dbReference>
<feature type="domain" description="HNH nuclease" evidence="1">
    <location>
        <begin position="72"/>
        <end position="126"/>
    </location>
</feature>
<dbReference type="EMBL" id="JAEKNS010000007">
    <property type="protein sequence ID" value="MBJ7593339.1"/>
    <property type="molecule type" value="Genomic_DNA"/>
</dbReference>
<dbReference type="CDD" id="cd00085">
    <property type="entry name" value="HNHc"/>
    <property type="match status" value="1"/>
</dbReference>
<sequence length="172" mass="19624">MAVLLLNASMQPLNVISHRRLIILLSKERVAFLDERSQLEAAEALSGRRLPQGVVVVRLLRTIQVPRRLLRPNRRNLLLRDDQTCQYCGYVGAAAELTVDHIVPMSRGGAGDRWDNLVVACKKCNWRKANHRPEEVGMHLRRKPGPLTQEYAHIIFLRYPELKAAYEALLTV</sequence>
<gene>
    <name evidence="3" type="ORF">DLM65_05845</name>
    <name evidence="2" type="ORF">JF886_00515</name>
</gene>
<comment type="caution">
    <text evidence="3">The sequence shown here is derived from an EMBL/GenBank/DDBJ whole genome shotgun (WGS) entry which is preliminary data.</text>
</comment>
<dbReference type="Pfam" id="PF01844">
    <property type="entry name" value="HNH"/>
    <property type="match status" value="1"/>
</dbReference>
<evidence type="ECO:0000313" key="5">
    <source>
        <dbReference type="Proteomes" id="UP000606991"/>
    </source>
</evidence>
<dbReference type="GO" id="GO:0008270">
    <property type="term" value="F:zinc ion binding"/>
    <property type="evidence" value="ECO:0007669"/>
    <property type="project" value="InterPro"/>
</dbReference>
<proteinExistence type="predicted"/>
<reference evidence="2 5" key="3">
    <citation type="submission" date="2020-10" db="EMBL/GenBank/DDBJ databases">
        <title>Ca. Dormibacterota MAGs.</title>
        <authorList>
            <person name="Montgomery K."/>
        </authorList>
    </citation>
    <scope>NUCLEOTIDE SEQUENCE [LARGE SCALE GENOMIC DNA]</scope>
    <source>
        <strain evidence="2">SC8812_S17_18</strain>
    </source>
</reference>
<dbReference type="GO" id="GO:0003676">
    <property type="term" value="F:nucleic acid binding"/>
    <property type="evidence" value="ECO:0007669"/>
    <property type="project" value="InterPro"/>
</dbReference>
<keyword evidence="3" id="KW-0540">Nuclease</keyword>
<dbReference type="AlphaFoldDB" id="A0A2W6AD34"/>
<evidence type="ECO:0000313" key="2">
    <source>
        <dbReference type="EMBL" id="MBJ7593339.1"/>
    </source>
</evidence>
<accession>A0A2W6AD34</accession>
<organism evidence="3 4">
    <name type="scientific">Candidatus Aeolococcus gillhamiae</name>
    <dbReference type="NCBI Taxonomy" id="3127015"/>
    <lineage>
        <taxon>Bacteria</taxon>
        <taxon>Bacillati</taxon>
        <taxon>Candidatus Dormiibacterota</taxon>
        <taxon>Candidatus Dormibacteria</taxon>
        <taxon>Candidatus Aeolococcales</taxon>
        <taxon>Candidatus Aeolococcaceae</taxon>
        <taxon>Candidatus Aeolococcus</taxon>
    </lineage>
</organism>
<dbReference type="Proteomes" id="UP000606991">
    <property type="component" value="Unassembled WGS sequence"/>
</dbReference>
<dbReference type="Proteomes" id="UP000248724">
    <property type="component" value="Unassembled WGS sequence"/>
</dbReference>
<dbReference type="InterPro" id="IPR002711">
    <property type="entry name" value="HNH"/>
</dbReference>
<reference evidence="3" key="2">
    <citation type="submission" date="2018-05" db="EMBL/GenBank/DDBJ databases">
        <authorList>
            <person name="Ferrari B."/>
        </authorList>
    </citation>
    <scope>NUCLEOTIDE SEQUENCE</scope>
    <source>
        <strain evidence="3">RRmetagenome_bin12</strain>
    </source>
</reference>
<dbReference type="InterPro" id="IPR003615">
    <property type="entry name" value="HNH_nuc"/>
</dbReference>